<keyword evidence="7" id="KW-1133">Transmembrane helix</keyword>
<evidence type="ECO:0000313" key="11">
    <source>
        <dbReference type="EMBL" id="VDK87071.1"/>
    </source>
</evidence>
<dbReference type="Pfam" id="PF01762">
    <property type="entry name" value="Galactosyl_T"/>
    <property type="match status" value="1"/>
</dbReference>
<evidence type="ECO:0000256" key="8">
    <source>
        <dbReference type="ARBA" id="ARBA00023034"/>
    </source>
</evidence>
<comment type="similarity">
    <text evidence="2 10">Belongs to the glycosyltransferase 31 family.</text>
</comment>
<evidence type="ECO:0000256" key="10">
    <source>
        <dbReference type="RuleBase" id="RU363063"/>
    </source>
</evidence>
<evidence type="ECO:0000313" key="12">
    <source>
        <dbReference type="Proteomes" id="UP000277928"/>
    </source>
</evidence>
<organism evidence="11 12">
    <name type="scientific">Litomosoides sigmodontis</name>
    <name type="common">Filarial nematode worm</name>
    <dbReference type="NCBI Taxonomy" id="42156"/>
    <lineage>
        <taxon>Eukaryota</taxon>
        <taxon>Metazoa</taxon>
        <taxon>Ecdysozoa</taxon>
        <taxon>Nematoda</taxon>
        <taxon>Chromadorea</taxon>
        <taxon>Rhabditida</taxon>
        <taxon>Spirurina</taxon>
        <taxon>Spiruromorpha</taxon>
        <taxon>Filarioidea</taxon>
        <taxon>Onchocercidae</taxon>
        <taxon>Litomosoides</taxon>
    </lineage>
</organism>
<accession>A0A3P6V9Z4</accession>
<dbReference type="InterPro" id="IPR002659">
    <property type="entry name" value="Glyco_trans_31"/>
</dbReference>
<evidence type="ECO:0000256" key="6">
    <source>
        <dbReference type="ARBA" id="ARBA00022968"/>
    </source>
</evidence>
<dbReference type="GO" id="GO:0006493">
    <property type="term" value="P:protein O-linked glycosylation"/>
    <property type="evidence" value="ECO:0007669"/>
    <property type="project" value="TreeGrafter"/>
</dbReference>
<evidence type="ECO:0000256" key="2">
    <source>
        <dbReference type="ARBA" id="ARBA00008661"/>
    </source>
</evidence>
<dbReference type="GO" id="GO:0000139">
    <property type="term" value="C:Golgi membrane"/>
    <property type="evidence" value="ECO:0007669"/>
    <property type="project" value="UniProtKB-SubCell"/>
</dbReference>
<dbReference type="STRING" id="42156.A0A3P6V9Z4"/>
<evidence type="ECO:0000256" key="3">
    <source>
        <dbReference type="ARBA" id="ARBA00022676"/>
    </source>
</evidence>
<keyword evidence="9" id="KW-0472">Membrane</keyword>
<reference evidence="11 12" key="1">
    <citation type="submission" date="2018-08" db="EMBL/GenBank/DDBJ databases">
        <authorList>
            <person name="Laetsch R D."/>
            <person name="Stevens L."/>
            <person name="Kumar S."/>
            <person name="Blaxter L. M."/>
        </authorList>
    </citation>
    <scope>NUCLEOTIDE SEQUENCE [LARGE SCALE GENOMIC DNA]</scope>
</reference>
<dbReference type="Gene3D" id="3.90.550.50">
    <property type="match status" value="1"/>
</dbReference>
<keyword evidence="4" id="KW-0808">Transferase</keyword>
<keyword evidence="5" id="KW-0812">Transmembrane</keyword>
<sequence>MSYSKKGPKYLIVIISRTVSFDIRNAIRDTWLNPRNAKVLREGRIVAYFLVGIHYDSTVMLKIIEESMKFNDLIVTSLTDTYDALTFKVYIAMYFKQTYCQYVRYYVKIDDDVVIDLDRLDQQANSFKNLAHIYGALRYNESVIRRRFDKYYMPYKCYSQEVYPSFALGMMYIIPLEAFWKIWRALPFATSLKLEDVFYTGVVAEIAGVKRVNIGYMYSANNFKSLPDQWECDEYGRIKLVAASSFPTSDDLRKFYKKLHQIKCLKINHLNPNFIEIFLKKLKRILFALYDSSPFAHSATKLQNYTSIIPSSN</sequence>
<keyword evidence="12" id="KW-1185">Reference proteome</keyword>
<evidence type="ECO:0000256" key="5">
    <source>
        <dbReference type="ARBA" id="ARBA00022692"/>
    </source>
</evidence>
<name>A0A3P6V9Z4_LITSI</name>
<dbReference type="OMA" id="AERCYEP"/>
<evidence type="ECO:0000256" key="1">
    <source>
        <dbReference type="ARBA" id="ARBA00004323"/>
    </source>
</evidence>
<keyword evidence="8 10" id="KW-0333">Golgi apparatus</keyword>
<protein>
    <recommendedName>
        <fullName evidence="10">Hexosyltransferase</fullName>
        <ecNumber evidence="10">2.4.1.-</ecNumber>
    </recommendedName>
</protein>
<dbReference type="AlphaFoldDB" id="A0A3P6V9Z4"/>
<evidence type="ECO:0000256" key="9">
    <source>
        <dbReference type="ARBA" id="ARBA00023136"/>
    </source>
</evidence>
<dbReference type="Proteomes" id="UP000277928">
    <property type="component" value="Unassembled WGS sequence"/>
</dbReference>
<dbReference type="GO" id="GO:0016758">
    <property type="term" value="F:hexosyltransferase activity"/>
    <property type="evidence" value="ECO:0007669"/>
    <property type="project" value="InterPro"/>
</dbReference>
<dbReference type="EC" id="2.4.1.-" evidence="10"/>
<proteinExistence type="inferred from homology"/>
<dbReference type="OrthoDB" id="6086505at2759"/>
<evidence type="ECO:0000256" key="4">
    <source>
        <dbReference type="ARBA" id="ARBA00022679"/>
    </source>
</evidence>
<comment type="subcellular location">
    <subcellularLocation>
        <location evidence="1 10">Golgi apparatus membrane</location>
        <topology evidence="1 10">Single-pass type II membrane protein</topology>
    </subcellularLocation>
</comment>
<evidence type="ECO:0000256" key="7">
    <source>
        <dbReference type="ARBA" id="ARBA00022989"/>
    </source>
</evidence>
<dbReference type="PANTHER" id="PTHR11214">
    <property type="entry name" value="BETA-1,3-N-ACETYLGLUCOSAMINYLTRANSFERASE"/>
    <property type="match status" value="1"/>
</dbReference>
<dbReference type="PANTHER" id="PTHR11214:SF314">
    <property type="entry name" value="HEXOSYLTRANSFERASE"/>
    <property type="match status" value="1"/>
</dbReference>
<gene>
    <name evidence="11" type="ORF">NLS_LOCUS7962</name>
</gene>
<keyword evidence="3 10" id="KW-0328">Glycosyltransferase</keyword>
<dbReference type="EMBL" id="UYRX01000913">
    <property type="protein sequence ID" value="VDK87071.1"/>
    <property type="molecule type" value="Genomic_DNA"/>
</dbReference>
<keyword evidence="6" id="KW-0735">Signal-anchor</keyword>